<name>A0A5B8XUU3_9DELT</name>
<dbReference type="PROSITE" id="PS51257">
    <property type="entry name" value="PROKAR_LIPOPROTEIN"/>
    <property type="match status" value="1"/>
</dbReference>
<reference evidence="1 2" key="1">
    <citation type="submission" date="2019-08" db="EMBL/GenBank/DDBJ databases">
        <authorList>
            <person name="Liang Q."/>
        </authorList>
    </citation>
    <scope>NUCLEOTIDE SEQUENCE [LARGE SCALE GENOMIC DNA]</scope>
    <source>
        <strain evidence="1 2">V1718</strain>
    </source>
</reference>
<dbReference type="Proteomes" id="UP000321595">
    <property type="component" value="Chromosome"/>
</dbReference>
<keyword evidence="2" id="KW-1185">Reference proteome</keyword>
<evidence type="ECO:0000313" key="2">
    <source>
        <dbReference type="Proteomes" id="UP000321595"/>
    </source>
</evidence>
<accession>A0A5B8XUU3</accession>
<proteinExistence type="predicted"/>
<evidence type="ECO:0000313" key="1">
    <source>
        <dbReference type="EMBL" id="QED29174.1"/>
    </source>
</evidence>
<gene>
    <name evidence="1" type="ORF">FRD01_18390</name>
</gene>
<dbReference type="OrthoDB" id="8178235at2"/>
<sequence length="296" mass="31208">MKESVLKLVMLAVFGFGCVDTTSTFPQEPSEVTDPCGGALEAKTLVVDQVSFVGHEGEVSNGLNIDGRLSDRGDEETCGQEDFVSPTGEPGVDNQFARLVPALDAVAGADSVLAVIQRTINSGGLLLSLEVSKLDSLEDDACVEVQVGRATGQPSIGANGLLEESQTYERDPNIAPTLIEGARIEEGKLVAGPFDLELPLVVDNFEVFVQIRNATIAGSFTESGRFEGIIAGAIVIPEFAESISQIDASADVLRLISTSLFRLADLAPNAEGECEELSITLDVTAAPGFFFPDDDP</sequence>
<dbReference type="RefSeq" id="WP_146962322.1">
    <property type="nucleotide sequence ID" value="NZ_CP042467.1"/>
</dbReference>
<protein>
    <submittedName>
        <fullName evidence="1">Uncharacterized protein</fullName>
    </submittedName>
</protein>
<dbReference type="AlphaFoldDB" id="A0A5B8XUU3"/>
<organism evidence="1 2">
    <name type="scientific">Microvenator marinus</name>
    <dbReference type="NCBI Taxonomy" id="2600177"/>
    <lineage>
        <taxon>Bacteria</taxon>
        <taxon>Deltaproteobacteria</taxon>
        <taxon>Bradymonadales</taxon>
        <taxon>Microvenatoraceae</taxon>
        <taxon>Microvenator</taxon>
    </lineage>
</organism>
<dbReference type="EMBL" id="CP042467">
    <property type="protein sequence ID" value="QED29174.1"/>
    <property type="molecule type" value="Genomic_DNA"/>
</dbReference>
<dbReference type="KEGG" id="bbae:FRD01_18390"/>